<name>A0A6A5G873_CAERE</name>
<feature type="domain" description="Tyrosine-protein phosphatase" evidence="1">
    <location>
        <begin position="55"/>
        <end position="256"/>
    </location>
</feature>
<dbReference type="CTD" id="9819342"/>
<proteinExistence type="predicted"/>
<dbReference type="EMBL" id="WUAV01000005">
    <property type="protein sequence ID" value="KAF1750862.1"/>
    <property type="molecule type" value="Genomic_DNA"/>
</dbReference>
<dbReference type="Pfam" id="PF00102">
    <property type="entry name" value="Y_phosphatase"/>
    <property type="match status" value="1"/>
</dbReference>
<dbReference type="GeneID" id="9819342"/>
<dbReference type="SUPFAM" id="SSF52799">
    <property type="entry name" value="(Phosphotyrosine protein) phosphatases II"/>
    <property type="match status" value="1"/>
</dbReference>
<dbReference type="RefSeq" id="XP_053580987.1">
    <property type="nucleotide sequence ID" value="XM_053732074.1"/>
</dbReference>
<dbReference type="GO" id="GO:0004725">
    <property type="term" value="F:protein tyrosine phosphatase activity"/>
    <property type="evidence" value="ECO:0007669"/>
    <property type="project" value="InterPro"/>
</dbReference>
<dbReference type="InterPro" id="IPR000242">
    <property type="entry name" value="PTP_cat"/>
</dbReference>
<protein>
    <recommendedName>
        <fullName evidence="1">Tyrosine-protein phosphatase domain-containing protein</fullName>
    </recommendedName>
</protein>
<dbReference type="Gene3D" id="3.90.190.10">
    <property type="entry name" value="Protein tyrosine phosphatase superfamily"/>
    <property type="match status" value="1"/>
</dbReference>
<dbReference type="KEGG" id="crq:GCK72_017413"/>
<evidence type="ECO:0000313" key="3">
    <source>
        <dbReference type="Proteomes" id="UP000483820"/>
    </source>
</evidence>
<accession>A0A6A5G873</accession>
<organism evidence="2 3">
    <name type="scientific">Caenorhabditis remanei</name>
    <name type="common">Caenorhabditis vulgaris</name>
    <dbReference type="NCBI Taxonomy" id="31234"/>
    <lineage>
        <taxon>Eukaryota</taxon>
        <taxon>Metazoa</taxon>
        <taxon>Ecdysozoa</taxon>
        <taxon>Nematoda</taxon>
        <taxon>Chromadorea</taxon>
        <taxon>Rhabditida</taxon>
        <taxon>Rhabditina</taxon>
        <taxon>Rhabditomorpha</taxon>
        <taxon>Rhabditoidea</taxon>
        <taxon>Rhabditidae</taxon>
        <taxon>Peloderinae</taxon>
        <taxon>Caenorhabditis</taxon>
    </lineage>
</organism>
<dbReference type="PANTHER" id="PTHR46163:SF14">
    <property type="entry name" value="TYROSINE-PROTEIN PHOSPHATASE DOMAIN-CONTAINING PROTEIN"/>
    <property type="match status" value="1"/>
</dbReference>
<reference evidence="2 3" key="1">
    <citation type="submission" date="2019-12" db="EMBL/GenBank/DDBJ databases">
        <title>Chromosome-level assembly of the Caenorhabditis remanei genome.</title>
        <authorList>
            <person name="Teterina A.A."/>
            <person name="Willis J.H."/>
            <person name="Phillips P.C."/>
        </authorList>
    </citation>
    <scope>NUCLEOTIDE SEQUENCE [LARGE SCALE GENOMIC DNA]</scope>
    <source>
        <strain evidence="2 3">PX506</strain>
        <tissue evidence="2">Whole organism</tissue>
    </source>
</reference>
<dbReference type="SMART" id="SM00194">
    <property type="entry name" value="PTPc"/>
    <property type="match status" value="1"/>
</dbReference>
<sequence>MADTLQTNGKATALAIGTNRMSVRSTRKKKTTMLSPKKFCDFVIGKTPGKSFEAGVAELYKEYYLESPTFINYFRAPKEKNASESVWLYDQTRVIVPDLEYYHASWVEGLRPNQYILAQAPRDAAAAKDFFKMVDHVKAEAIIIAESSDEFSSQIAPKFEKLATKKGEKGTDDLATADIKDHGKNLKAVKFNRADQMTPAELVEMVERTRKYLGSPLKGPTVIICRDGATSFTRCNTFDTFEAYDFAINSLVELCIKHKKK</sequence>
<dbReference type="AlphaFoldDB" id="A0A6A5G873"/>
<comment type="caution">
    <text evidence="2">The sequence shown here is derived from an EMBL/GenBank/DDBJ whole genome shotgun (WGS) entry which is preliminary data.</text>
</comment>
<dbReference type="InterPro" id="IPR029021">
    <property type="entry name" value="Prot-tyrosine_phosphatase-like"/>
</dbReference>
<dbReference type="PANTHER" id="PTHR46163">
    <property type="entry name" value="TYROSINE-PROTEIN PHOSPHATASE-RELATED"/>
    <property type="match status" value="1"/>
</dbReference>
<dbReference type="InterPro" id="IPR052782">
    <property type="entry name" value="Oocyte-zygote_transition_reg"/>
</dbReference>
<gene>
    <name evidence="2" type="ORF">GCK72_017413</name>
</gene>
<evidence type="ECO:0000313" key="2">
    <source>
        <dbReference type="EMBL" id="KAF1750862.1"/>
    </source>
</evidence>
<dbReference type="Proteomes" id="UP000483820">
    <property type="component" value="Chromosome V"/>
</dbReference>
<evidence type="ECO:0000259" key="1">
    <source>
        <dbReference type="SMART" id="SM00194"/>
    </source>
</evidence>